<keyword evidence="2" id="KW-1185">Reference proteome</keyword>
<accession>A0A0V0T4V3</accession>
<reference evidence="1 2" key="1">
    <citation type="submission" date="2015-01" db="EMBL/GenBank/DDBJ databases">
        <title>Evolution of Trichinella species and genotypes.</title>
        <authorList>
            <person name="Korhonen P.K."/>
            <person name="Edoardo P."/>
            <person name="Giuseppe L.R."/>
            <person name="Gasser R.B."/>
        </authorList>
    </citation>
    <scope>NUCLEOTIDE SEQUENCE [LARGE SCALE GENOMIC DNA]</scope>
    <source>
        <strain evidence="1">ISS417</strain>
    </source>
</reference>
<dbReference type="Proteomes" id="UP000055048">
    <property type="component" value="Unassembled WGS sequence"/>
</dbReference>
<gene>
    <name evidence="1" type="ORF">T05_4006</name>
</gene>
<sequence>MNDGIVLHRLAMTKLPKLNDFHHMKHQCRQFSHLEDAKKKLFFSTLALKNRKERKISIIISIIRLSFSAGVAKMVDIDPLGSMGLSKGSIKA</sequence>
<dbReference type="AlphaFoldDB" id="A0A0V0T4V3"/>
<evidence type="ECO:0000313" key="2">
    <source>
        <dbReference type="Proteomes" id="UP000055048"/>
    </source>
</evidence>
<evidence type="ECO:0000313" key="1">
    <source>
        <dbReference type="EMBL" id="KRX33909.1"/>
    </source>
</evidence>
<name>A0A0V0T4V3_9BILA</name>
<organism evidence="1 2">
    <name type="scientific">Trichinella murrelli</name>
    <dbReference type="NCBI Taxonomy" id="144512"/>
    <lineage>
        <taxon>Eukaryota</taxon>
        <taxon>Metazoa</taxon>
        <taxon>Ecdysozoa</taxon>
        <taxon>Nematoda</taxon>
        <taxon>Enoplea</taxon>
        <taxon>Dorylaimia</taxon>
        <taxon>Trichinellida</taxon>
        <taxon>Trichinellidae</taxon>
        <taxon>Trichinella</taxon>
    </lineage>
</organism>
<proteinExistence type="predicted"/>
<dbReference type="EMBL" id="JYDJ01000678">
    <property type="protein sequence ID" value="KRX33909.1"/>
    <property type="molecule type" value="Genomic_DNA"/>
</dbReference>
<comment type="caution">
    <text evidence="1">The sequence shown here is derived from an EMBL/GenBank/DDBJ whole genome shotgun (WGS) entry which is preliminary data.</text>
</comment>
<protein>
    <submittedName>
        <fullName evidence="1">Uncharacterized protein</fullName>
    </submittedName>
</protein>